<dbReference type="EMBL" id="JAKRVX010000009">
    <property type="protein sequence ID" value="MCL9818299.1"/>
    <property type="molecule type" value="Genomic_DNA"/>
</dbReference>
<feature type="transmembrane region" description="Helical" evidence="1">
    <location>
        <begin position="180"/>
        <end position="201"/>
    </location>
</feature>
<sequence length="407" mass="45776">MYAPVIIYTFIAAYREPNRTNSIIFLLVSTMFVFLHLQQAANLIVFFAMIAALQVGRSVLTNKRGVASGKLVYSLVAVFGLVFWLWVQNIETFWTSVADTILVPFTETEVAQTAASRGVSLGQVGGSVEEVFLKLFLVSVVYSVLAAILMIGVLLRSSKVSSIRLIQDVFTSDSHAERLLLLYFIGGFVAVSSIFFIYLIGGISDQYFRHQGTIMVFVTMLGAIALGRAMIFFGRHSSARAARGTTAAVLVVFLVLTLPIIFSSPYIYYTSDHVTEAHINGYETTFEYQEDTMSFDVVRSSVDRYGNAIQGREIPRDAYYREDEDGNVINDGIPDHFASQSLREYYDQRMYVPVTDADRIRDPILWNGFRFSHDDFRYLDNEPGINKVQSNGGYDLYVIEPIDEISF</sequence>
<protein>
    <submittedName>
        <fullName evidence="2">Uncharacterized protein</fullName>
    </submittedName>
</protein>
<proteinExistence type="predicted"/>
<reference evidence="2" key="1">
    <citation type="journal article" date="2022" name="Syst. Appl. Microbiol.">
        <title>Natronocalculus amylovorans gen. nov., sp. nov., and Natranaeroarchaeum aerophilus sp. nov., dominant culturable amylolytic natronoarchaea from hypersaline soda lakes in southwestern Siberia.</title>
        <authorList>
            <person name="Sorokin D.Y."/>
            <person name="Elcheninov A.G."/>
            <person name="Khizhniak T.V."/>
            <person name="Koenen M."/>
            <person name="Bale N.J."/>
            <person name="Damste J.S.S."/>
            <person name="Kublanov I.V."/>
        </authorList>
    </citation>
    <scope>NUCLEOTIDE SEQUENCE</scope>
    <source>
        <strain evidence="2">AArc-St2</strain>
    </source>
</reference>
<reference evidence="2" key="2">
    <citation type="submission" date="2022-02" db="EMBL/GenBank/DDBJ databases">
        <authorList>
            <person name="Elcheninov A.G."/>
            <person name="Sorokin D.Y."/>
            <person name="Kublanov I.V."/>
        </authorList>
    </citation>
    <scope>NUCLEOTIDE SEQUENCE</scope>
    <source>
        <strain evidence="2">AArc-St2</strain>
    </source>
</reference>
<feature type="transmembrane region" description="Helical" evidence="1">
    <location>
        <begin position="246"/>
        <end position="269"/>
    </location>
</feature>
<dbReference type="Proteomes" id="UP001203207">
    <property type="component" value="Unassembled WGS sequence"/>
</dbReference>
<comment type="caution">
    <text evidence="2">The sequence shown here is derived from an EMBL/GenBank/DDBJ whole genome shotgun (WGS) entry which is preliminary data.</text>
</comment>
<evidence type="ECO:0000313" key="2">
    <source>
        <dbReference type="EMBL" id="MCL9818299.1"/>
    </source>
</evidence>
<evidence type="ECO:0000256" key="1">
    <source>
        <dbReference type="SAM" id="Phobius"/>
    </source>
</evidence>
<feature type="transmembrane region" description="Helical" evidence="1">
    <location>
        <begin position="213"/>
        <end position="234"/>
    </location>
</feature>
<name>A0AAE3G1W4_9EURY</name>
<feature type="transmembrane region" description="Helical" evidence="1">
    <location>
        <begin position="23"/>
        <end position="50"/>
    </location>
</feature>
<accession>A0AAE3G1W4</accession>
<keyword evidence="3" id="KW-1185">Reference proteome</keyword>
<keyword evidence="1" id="KW-1133">Transmembrane helix</keyword>
<feature type="transmembrane region" description="Helical" evidence="1">
    <location>
        <begin position="131"/>
        <end position="155"/>
    </location>
</feature>
<dbReference type="AlphaFoldDB" id="A0AAE3G1W4"/>
<keyword evidence="1" id="KW-0472">Membrane</keyword>
<keyword evidence="1" id="KW-0812">Transmembrane</keyword>
<feature type="transmembrane region" description="Helical" evidence="1">
    <location>
        <begin position="71"/>
        <end position="87"/>
    </location>
</feature>
<gene>
    <name evidence="2" type="ORF">AArcSt2_15260</name>
</gene>
<evidence type="ECO:0000313" key="3">
    <source>
        <dbReference type="Proteomes" id="UP001203207"/>
    </source>
</evidence>
<organism evidence="2 3">
    <name type="scientific">Natronocalculus amylovorans</name>
    <dbReference type="NCBI Taxonomy" id="2917812"/>
    <lineage>
        <taxon>Archaea</taxon>
        <taxon>Methanobacteriati</taxon>
        <taxon>Methanobacteriota</taxon>
        <taxon>Stenosarchaea group</taxon>
        <taxon>Halobacteria</taxon>
        <taxon>Halobacteriales</taxon>
        <taxon>Haloferacaceae</taxon>
        <taxon>Natronocalculus</taxon>
    </lineage>
</organism>